<organism evidence="3 4">
    <name type="scientific">Populus tomentosa</name>
    <name type="common">Chinese white poplar</name>
    <dbReference type="NCBI Taxonomy" id="118781"/>
    <lineage>
        <taxon>Eukaryota</taxon>
        <taxon>Viridiplantae</taxon>
        <taxon>Streptophyta</taxon>
        <taxon>Embryophyta</taxon>
        <taxon>Tracheophyta</taxon>
        <taxon>Spermatophyta</taxon>
        <taxon>Magnoliopsida</taxon>
        <taxon>eudicotyledons</taxon>
        <taxon>Gunneridae</taxon>
        <taxon>Pentapetalae</taxon>
        <taxon>rosids</taxon>
        <taxon>fabids</taxon>
        <taxon>Malpighiales</taxon>
        <taxon>Salicaceae</taxon>
        <taxon>Saliceae</taxon>
        <taxon>Populus</taxon>
    </lineage>
</organism>
<name>A0A8X7YMQ5_POPTO</name>
<dbReference type="OrthoDB" id="338614at2759"/>
<keyword evidence="4" id="KW-1185">Reference proteome</keyword>
<keyword evidence="1" id="KW-0472">Membrane</keyword>
<evidence type="ECO:0000259" key="2">
    <source>
        <dbReference type="Pfam" id="PF16420"/>
    </source>
</evidence>
<dbReference type="InterPro" id="IPR032197">
    <property type="entry name" value="Atg7_N"/>
</dbReference>
<evidence type="ECO:0000313" key="4">
    <source>
        <dbReference type="Proteomes" id="UP000886885"/>
    </source>
</evidence>
<accession>A0A8X7YMQ5</accession>
<proteinExistence type="predicted"/>
<comment type="caution">
    <text evidence="3">The sequence shown here is derived from an EMBL/GenBank/DDBJ whole genome shotgun (WGS) entry which is preliminary data.</text>
</comment>
<protein>
    <recommendedName>
        <fullName evidence="2">Ubiquitin-like modifier-activating enzyme Atg7 N-terminal domain-containing protein</fullName>
    </recommendedName>
</protein>
<dbReference type="EMBL" id="JAAWWB010000021">
    <property type="protein sequence ID" value="KAG6756113.1"/>
    <property type="molecule type" value="Genomic_DNA"/>
</dbReference>
<dbReference type="Proteomes" id="UP000886885">
    <property type="component" value="Chromosome 11A"/>
</dbReference>
<keyword evidence="1" id="KW-0812">Transmembrane</keyword>
<evidence type="ECO:0000256" key="1">
    <source>
        <dbReference type="SAM" id="Phobius"/>
    </source>
</evidence>
<keyword evidence="1" id="KW-1133">Transmembrane helix</keyword>
<reference evidence="3" key="1">
    <citation type="journal article" date="2020" name="bioRxiv">
        <title>Hybrid origin of Populus tomentosa Carr. identified through genome sequencing and phylogenomic analysis.</title>
        <authorList>
            <person name="An X."/>
            <person name="Gao K."/>
            <person name="Chen Z."/>
            <person name="Li J."/>
            <person name="Yang X."/>
            <person name="Yang X."/>
            <person name="Zhou J."/>
            <person name="Guo T."/>
            <person name="Zhao T."/>
            <person name="Huang S."/>
            <person name="Miao D."/>
            <person name="Khan W.U."/>
            <person name="Rao P."/>
            <person name="Ye M."/>
            <person name="Lei B."/>
            <person name="Liao W."/>
            <person name="Wang J."/>
            <person name="Ji L."/>
            <person name="Li Y."/>
            <person name="Guo B."/>
            <person name="Mustafa N.S."/>
            <person name="Li S."/>
            <person name="Yun Q."/>
            <person name="Keller S.R."/>
            <person name="Mao J."/>
            <person name="Zhang R."/>
            <person name="Strauss S.H."/>
        </authorList>
    </citation>
    <scope>NUCLEOTIDE SEQUENCE</scope>
    <source>
        <strain evidence="3">GM15</strain>
        <tissue evidence="3">Leaf</tissue>
    </source>
</reference>
<feature type="domain" description="Ubiquitin-like modifier-activating enzyme Atg7 N-terminal" evidence="2">
    <location>
        <begin position="6"/>
        <end position="235"/>
    </location>
</feature>
<gene>
    <name evidence="3" type="ORF">POTOM_039535</name>
</gene>
<feature type="transmembrane region" description="Helical" evidence="1">
    <location>
        <begin position="248"/>
        <end position="268"/>
    </location>
</feature>
<sequence length="383" mass="43164">MKVSGSSLKLNKYGIDDSPIAITGNVLYLWIWTGLVAGFYAPCSHSQVSNHLTLLAESLPTDENDQSSMPAFSRDNRNRCPVPGTLYNTNTLEAFHSLDKRICQRRKQTSWTTSRRASTDLERHSHWKSHGGQCGVIKVPSYLICRPKKWGFHYWFVFPVLVLDPPAILIESKRALEWFASEEARSVSAACNDWHNSSLSADMPFFLISIASNSHATIRHLKDREACQADNQKVHLHNSSNAIENASLLKLFCLLLAAAICHPLFLFFPQDAEGIVMSIPMPGHPVTSQEEKSVDSLALTDRGVKRLGCYFCNDVVAPTDVVSEYRKRGIEFLLQALNHPTYLEDLTGLTELKKSANSFKLDWDDETDDYNDDELFKLVIQDK</sequence>
<dbReference type="AlphaFoldDB" id="A0A8X7YMQ5"/>
<dbReference type="Pfam" id="PF16420">
    <property type="entry name" value="ATG7_N"/>
    <property type="match status" value="1"/>
</dbReference>
<evidence type="ECO:0000313" key="3">
    <source>
        <dbReference type="EMBL" id="KAG6756113.1"/>
    </source>
</evidence>
<feature type="transmembrane region" description="Helical" evidence="1">
    <location>
        <begin position="20"/>
        <end position="41"/>
    </location>
</feature>